<evidence type="ECO:0000313" key="10">
    <source>
        <dbReference type="Proteomes" id="UP000001683"/>
    </source>
</evidence>
<dbReference type="GO" id="GO:0051539">
    <property type="term" value="F:4 iron, 4 sulfur cluster binding"/>
    <property type="evidence" value="ECO:0007669"/>
    <property type="project" value="UniProtKB-KW"/>
</dbReference>
<dbReference type="InterPro" id="IPR017896">
    <property type="entry name" value="4Fe4S_Fe-S-bd"/>
</dbReference>
<evidence type="ECO:0000256" key="1">
    <source>
        <dbReference type="ARBA" id="ARBA00022448"/>
    </source>
</evidence>
<dbReference type="HOGENOM" id="CLU_100907_1_0_9"/>
<feature type="domain" description="4Fe-4S ferredoxin-type" evidence="8">
    <location>
        <begin position="180"/>
        <end position="210"/>
    </location>
</feature>
<evidence type="ECO:0000256" key="4">
    <source>
        <dbReference type="ARBA" id="ARBA00022982"/>
    </source>
</evidence>
<keyword evidence="10" id="KW-1185">Reference proteome</keyword>
<feature type="transmembrane region" description="Helical" evidence="7">
    <location>
        <begin position="125"/>
        <end position="147"/>
    </location>
</feature>
<evidence type="ECO:0000256" key="5">
    <source>
        <dbReference type="ARBA" id="ARBA00023004"/>
    </source>
</evidence>
<evidence type="ECO:0000259" key="8">
    <source>
        <dbReference type="PROSITE" id="PS51379"/>
    </source>
</evidence>
<proteinExistence type="predicted"/>
<feature type="domain" description="4Fe-4S ferredoxin-type" evidence="8">
    <location>
        <begin position="212"/>
        <end position="241"/>
    </location>
</feature>
<keyword evidence="7" id="KW-0472">Membrane</keyword>
<accession>B2A8D2</accession>
<evidence type="ECO:0000256" key="3">
    <source>
        <dbReference type="ARBA" id="ARBA00022723"/>
    </source>
</evidence>
<dbReference type="EMBL" id="CP001034">
    <property type="protein sequence ID" value="ACB84498.1"/>
    <property type="molecule type" value="Genomic_DNA"/>
</dbReference>
<dbReference type="Pfam" id="PF13237">
    <property type="entry name" value="Fer4_10"/>
    <property type="match status" value="1"/>
</dbReference>
<feature type="transmembrane region" description="Helical" evidence="7">
    <location>
        <begin position="92"/>
        <end position="113"/>
    </location>
</feature>
<dbReference type="SUPFAM" id="SSF54862">
    <property type="entry name" value="4Fe-4S ferredoxins"/>
    <property type="match status" value="1"/>
</dbReference>
<protein>
    <submittedName>
        <fullName evidence="9">4Fe-4S ferredoxin iron-sulfur binding domain protein</fullName>
    </submittedName>
</protein>
<name>B2A8D2_NATTJ</name>
<evidence type="ECO:0000256" key="6">
    <source>
        <dbReference type="ARBA" id="ARBA00023014"/>
    </source>
</evidence>
<dbReference type="Gene3D" id="3.30.70.20">
    <property type="match status" value="1"/>
</dbReference>
<organism evidence="9 10">
    <name type="scientific">Natranaerobius thermophilus (strain ATCC BAA-1301 / DSM 18059 / JW/NM-WN-LF)</name>
    <dbReference type="NCBI Taxonomy" id="457570"/>
    <lineage>
        <taxon>Bacteria</taxon>
        <taxon>Bacillati</taxon>
        <taxon>Bacillota</taxon>
        <taxon>Clostridia</taxon>
        <taxon>Natranaerobiales</taxon>
        <taxon>Natranaerobiaceae</taxon>
        <taxon>Natranaerobius</taxon>
    </lineage>
</organism>
<dbReference type="KEGG" id="nth:Nther_0913"/>
<evidence type="ECO:0000256" key="7">
    <source>
        <dbReference type="SAM" id="Phobius"/>
    </source>
</evidence>
<dbReference type="GO" id="GO:0046872">
    <property type="term" value="F:metal ion binding"/>
    <property type="evidence" value="ECO:0007669"/>
    <property type="project" value="UniProtKB-KW"/>
</dbReference>
<keyword evidence="5" id="KW-0408">Iron</keyword>
<keyword evidence="3" id="KW-0479">Metal-binding</keyword>
<sequence length="241" mass="27469">MSTASYFIKTNRSFSLIRKYAWFVTLLIGVGGQFLPQLGLLVPFIMIALIVMSLFKGKYWCGNFCPHGSFFDQLILPISRNVRIPNFLKSKLVIAAVFLLFIINLSIRFVIIIQQMGTEPLTHRLGFMFANTYLMVLLVGGLLGVVINARTWCQFCPMGTMESIFYKLGKKLGLTKKFDEKVTIEHPDLCHSCGKCSRVCPMQLEPHKNFSENHQFEDERCIRCYTCVNNCPAKILQMNAS</sequence>
<dbReference type="PANTHER" id="PTHR30176">
    <property type="entry name" value="FERREDOXIN-TYPE PROTEIN NAPH"/>
    <property type="match status" value="1"/>
</dbReference>
<reference evidence="9 10" key="2">
    <citation type="journal article" date="2011" name="J. Bacteriol.">
        <title>Complete genome sequence of the anaerobic, halophilic alkalithermophile Natranaerobius thermophilus JW/NM-WN-LF.</title>
        <authorList>
            <person name="Zhao B."/>
            <person name="Mesbah N.M."/>
            <person name="Dalin E."/>
            <person name="Goodwin L."/>
            <person name="Nolan M."/>
            <person name="Pitluck S."/>
            <person name="Chertkov O."/>
            <person name="Brettin T.S."/>
            <person name="Han J."/>
            <person name="Larimer F.W."/>
            <person name="Land M.L."/>
            <person name="Hauser L."/>
            <person name="Kyrpides N."/>
            <person name="Wiegel J."/>
        </authorList>
    </citation>
    <scope>NUCLEOTIDE SEQUENCE [LARGE SCALE GENOMIC DNA]</scope>
    <source>
        <strain evidence="10">ATCC BAA-1301 / DSM 18059 / JW/NM-WN-LF</strain>
    </source>
</reference>
<dbReference type="Proteomes" id="UP000001683">
    <property type="component" value="Chromosome"/>
</dbReference>
<keyword evidence="6" id="KW-0411">Iron-sulfur</keyword>
<dbReference type="InParanoid" id="B2A8D2"/>
<dbReference type="InterPro" id="IPR051684">
    <property type="entry name" value="Electron_Trans/Redox"/>
</dbReference>
<dbReference type="eggNOG" id="COG0348">
    <property type="taxonomic scope" value="Bacteria"/>
</dbReference>
<dbReference type="GO" id="GO:0005886">
    <property type="term" value="C:plasma membrane"/>
    <property type="evidence" value="ECO:0007669"/>
    <property type="project" value="TreeGrafter"/>
</dbReference>
<dbReference type="RefSeq" id="WP_012447376.1">
    <property type="nucleotide sequence ID" value="NC_010718.1"/>
</dbReference>
<keyword evidence="1" id="KW-0813">Transport</keyword>
<dbReference type="InterPro" id="IPR017900">
    <property type="entry name" value="4Fe4S_Fe_S_CS"/>
</dbReference>
<gene>
    <name evidence="9" type="ordered locus">Nther_0913</name>
</gene>
<dbReference type="PROSITE" id="PS51379">
    <property type="entry name" value="4FE4S_FER_2"/>
    <property type="match status" value="2"/>
</dbReference>
<feature type="transmembrane region" description="Helical" evidence="7">
    <location>
        <begin position="20"/>
        <end position="50"/>
    </location>
</feature>
<keyword evidence="7" id="KW-0812">Transmembrane</keyword>
<dbReference type="STRING" id="457570.Nther_0913"/>
<keyword evidence="7" id="KW-1133">Transmembrane helix</keyword>
<evidence type="ECO:0000313" key="9">
    <source>
        <dbReference type="EMBL" id="ACB84498.1"/>
    </source>
</evidence>
<keyword evidence="2" id="KW-0004">4Fe-4S</keyword>
<keyword evidence="4" id="KW-0249">Electron transport</keyword>
<dbReference type="PANTHER" id="PTHR30176:SF3">
    <property type="entry name" value="FERREDOXIN-TYPE PROTEIN NAPH"/>
    <property type="match status" value="1"/>
</dbReference>
<dbReference type="PROSITE" id="PS00198">
    <property type="entry name" value="4FE4S_FER_1"/>
    <property type="match status" value="2"/>
</dbReference>
<dbReference type="Pfam" id="PF12801">
    <property type="entry name" value="Fer4_5"/>
    <property type="match status" value="2"/>
</dbReference>
<reference evidence="9 10" key="1">
    <citation type="submission" date="2008-04" db="EMBL/GenBank/DDBJ databases">
        <title>Complete sequence of chromosome of Natranaerobius thermophilus JW/NM-WN-LF.</title>
        <authorList>
            <consortium name="US DOE Joint Genome Institute"/>
            <person name="Copeland A."/>
            <person name="Lucas S."/>
            <person name="Lapidus A."/>
            <person name="Glavina del Rio T."/>
            <person name="Dalin E."/>
            <person name="Tice H."/>
            <person name="Bruce D."/>
            <person name="Goodwin L."/>
            <person name="Pitluck S."/>
            <person name="Chertkov O."/>
            <person name="Brettin T."/>
            <person name="Detter J.C."/>
            <person name="Han C."/>
            <person name="Kuske C.R."/>
            <person name="Schmutz J."/>
            <person name="Larimer F."/>
            <person name="Land M."/>
            <person name="Hauser L."/>
            <person name="Kyrpides N."/>
            <person name="Lykidis A."/>
            <person name="Mesbah N.M."/>
            <person name="Wiegel J."/>
        </authorList>
    </citation>
    <scope>NUCLEOTIDE SEQUENCE [LARGE SCALE GENOMIC DNA]</scope>
    <source>
        <strain evidence="10">ATCC BAA-1301 / DSM 18059 / JW/NM-WN-LF</strain>
    </source>
</reference>
<evidence type="ECO:0000256" key="2">
    <source>
        <dbReference type="ARBA" id="ARBA00022485"/>
    </source>
</evidence>
<dbReference type="AlphaFoldDB" id="B2A8D2"/>